<evidence type="ECO:0000256" key="1">
    <source>
        <dbReference type="SAM" id="MobiDB-lite"/>
    </source>
</evidence>
<name>A0A6G3QTH6_9ACTN</name>
<dbReference type="InterPro" id="IPR050764">
    <property type="entry name" value="CbbQ/NirQ/NorQ/GpvN"/>
</dbReference>
<feature type="region of interest" description="Disordered" evidence="1">
    <location>
        <begin position="1"/>
        <end position="46"/>
    </location>
</feature>
<dbReference type="AlphaFoldDB" id="A0A6G3QTH6"/>
<dbReference type="InterPro" id="IPR011704">
    <property type="entry name" value="ATPase_dyneun-rel_AAA"/>
</dbReference>
<sequence>MSVPVEPTSDAPRRNGSAPAGADASRAPFRSAPAPVPAPPADAAAPVLRPHAEDAFAAELAALAAQDDRPRPANWKLSPWAVATYLLGGTLPDGTVITPKYVGPRRIVEVAVTTLATDRALLLLGVPGTAKTWVSEHLAAAVSGDSTLLVQGTAGTPEEAIRYGWNYARLLAHGPSRDALVPSPVMRAMAQGMTVRVEELTRIPADVQDTLITILSEKTLPVPELGEEVQAVRGFNLIATANDRDRGVNDLSSALRRRFNTVVLPLPGTPEEEVGIVARRVDQIGRSLDLPVLPDGIDEIRRVVTVFRELRGGVTADGRTKLKSPSGTLSTAEAISVVTSGLALATHFGDGVLRAGDVAAGLLGAVVRDPAADRVVWQEYLETVVRERDGWQDFYRACREAGA</sequence>
<gene>
    <name evidence="3" type="ORF">G3I53_12335</name>
</gene>
<feature type="compositionally biased region" description="Low complexity" evidence="1">
    <location>
        <begin position="22"/>
        <end position="33"/>
    </location>
</feature>
<dbReference type="InterPro" id="IPR027417">
    <property type="entry name" value="P-loop_NTPase"/>
</dbReference>
<dbReference type="RefSeq" id="WP_164334134.1">
    <property type="nucleotide sequence ID" value="NZ_JAAGMD010000346.1"/>
</dbReference>
<organism evidence="3">
    <name type="scientific">Streptomyces sp. SID14436</name>
    <dbReference type="NCBI Taxonomy" id="2706070"/>
    <lineage>
        <taxon>Bacteria</taxon>
        <taxon>Bacillati</taxon>
        <taxon>Actinomycetota</taxon>
        <taxon>Actinomycetes</taxon>
        <taxon>Kitasatosporales</taxon>
        <taxon>Streptomycetaceae</taxon>
        <taxon>Streptomyces</taxon>
    </lineage>
</organism>
<dbReference type="GO" id="GO:0016887">
    <property type="term" value="F:ATP hydrolysis activity"/>
    <property type="evidence" value="ECO:0007669"/>
    <property type="project" value="InterPro"/>
</dbReference>
<reference evidence="3" key="1">
    <citation type="submission" date="2020-01" db="EMBL/GenBank/DDBJ databases">
        <title>Insect and environment-associated Actinomycetes.</title>
        <authorList>
            <person name="Currrie C."/>
            <person name="Chevrette M."/>
            <person name="Carlson C."/>
            <person name="Stubbendieck R."/>
            <person name="Wendt-Pienkowski E."/>
        </authorList>
    </citation>
    <scope>NUCLEOTIDE SEQUENCE</scope>
    <source>
        <strain evidence="3">SID14436</strain>
    </source>
</reference>
<dbReference type="SUPFAM" id="SSF52540">
    <property type="entry name" value="P-loop containing nucleoside triphosphate hydrolases"/>
    <property type="match status" value="1"/>
</dbReference>
<dbReference type="PANTHER" id="PTHR42759">
    <property type="entry name" value="MOXR FAMILY PROTEIN"/>
    <property type="match status" value="1"/>
</dbReference>
<dbReference type="EMBL" id="JAAGMD010000346">
    <property type="protein sequence ID" value="NEA86808.1"/>
    <property type="molecule type" value="Genomic_DNA"/>
</dbReference>
<dbReference type="PANTHER" id="PTHR42759:SF1">
    <property type="entry name" value="MAGNESIUM-CHELATASE SUBUNIT CHLD"/>
    <property type="match status" value="1"/>
</dbReference>
<accession>A0A6G3QTH6</accession>
<feature type="domain" description="ATPase dynein-related AAA" evidence="2">
    <location>
        <begin position="121"/>
        <end position="259"/>
    </location>
</feature>
<dbReference type="GO" id="GO:0005524">
    <property type="term" value="F:ATP binding"/>
    <property type="evidence" value="ECO:0007669"/>
    <property type="project" value="InterPro"/>
</dbReference>
<protein>
    <submittedName>
        <fullName evidence="3">AAA family ATPase</fullName>
    </submittedName>
</protein>
<evidence type="ECO:0000259" key="2">
    <source>
        <dbReference type="Pfam" id="PF07728"/>
    </source>
</evidence>
<proteinExistence type="predicted"/>
<comment type="caution">
    <text evidence="3">The sequence shown here is derived from an EMBL/GenBank/DDBJ whole genome shotgun (WGS) entry which is preliminary data.</text>
</comment>
<evidence type="ECO:0000313" key="3">
    <source>
        <dbReference type="EMBL" id="NEA86808.1"/>
    </source>
</evidence>
<dbReference type="Gene3D" id="3.40.50.300">
    <property type="entry name" value="P-loop containing nucleotide triphosphate hydrolases"/>
    <property type="match status" value="1"/>
</dbReference>
<dbReference type="Pfam" id="PF07728">
    <property type="entry name" value="AAA_5"/>
    <property type="match status" value="1"/>
</dbReference>